<keyword evidence="2" id="KW-1185">Reference proteome</keyword>
<protein>
    <submittedName>
        <fullName evidence="1">Uncharacterized protein</fullName>
    </submittedName>
</protein>
<accession>A0ACC2DYQ6</accession>
<name>A0ACC2DYQ6_DIPCM</name>
<dbReference type="Proteomes" id="UP001162992">
    <property type="component" value="Chromosome 4"/>
</dbReference>
<organism evidence="1 2">
    <name type="scientific">Diphasiastrum complanatum</name>
    <name type="common">Issler's clubmoss</name>
    <name type="synonym">Lycopodium complanatum</name>
    <dbReference type="NCBI Taxonomy" id="34168"/>
    <lineage>
        <taxon>Eukaryota</taxon>
        <taxon>Viridiplantae</taxon>
        <taxon>Streptophyta</taxon>
        <taxon>Embryophyta</taxon>
        <taxon>Tracheophyta</taxon>
        <taxon>Lycopodiopsida</taxon>
        <taxon>Lycopodiales</taxon>
        <taxon>Lycopodiaceae</taxon>
        <taxon>Lycopodioideae</taxon>
        <taxon>Diphasiastrum</taxon>
    </lineage>
</organism>
<reference evidence="2" key="1">
    <citation type="journal article" date="2024" name="Proc. Natl. Acad. Sci. U.S.A.">
        <title>Extraordinary preservation of gene collinearity over three hundred million years revealed in homosporous lycophytes.</title>
        <authorList>
            <person name="Li C."/>
            <person name="Wickell D."/>
            <person name="Kuo L.Y."/>
            <person name="Chen X."/>
            <person name="Nie B."/>
            <person name="Liao X."/>
            <person name="Peng D."/>
            <person name="Ji J."/>
            <person name="Jenkins J."/>
            <person name="Williams M."/>
            <person name="Shu S."/>
            <person name="Plott C."/>
            <person name="Barry K."/>
            <person name="Rajasekar S."/>
            <person name="Grimwood J."/>
            <person name="Han X."/>
            <person name="Sun S."/>
            <person name="Hou Z."/>
            <person name="He W."/>
            <person name="Dai G."/>
            <person name="Sun C."/>
            <person name="Schmutz J."/>
            <person name="Leebens-Mack J.H."/>
            <person name="Li F.W."/>
            <person name="Wang L."/>
        </authorList>
    </citation>
    <scope>NUCLEOTIDE SEQUENCE [LARGE SCALE GENOMIC DNA]</scope>
    <source>
        <strain evidence="2">cv. PW_Plant_1</strain>
    </source>
</reference>
<evidence type="ECO:0000313" key="2">
    <source>
        <dbReference type="Proteomes" id="UP001162992"/>
    </source>
</evidence>
<gene>
    <name evidence="1" type="ORF">O6H91_04G082600</name>
</gene>
<dbReference type="EMBL" id="CM055095">
    <property type="protein sequence ID" value="KAJ7559376.1"/>
    <property type="molecule type" value="Genomic_DNA"/>
</dbReference>
<evidence type="ECO:0000313" key="1">
    <source>
        <dbReference type="EMBL" id="KAJ7559376.1"/>
    </source>
</evidence>
<proteinExistence type="predicted"/>
<comment type="caution">
    <text evidence="1">The sequence shown here is derived from an EMBL/GenBank/DDBJ whole genome shotgun (WGS) entry which is preliminary data.</text>
</comment>
<sequence>MDHSLWCRLPEDCLDRILARLPLPIIFRLRSLSKRWNSFIFSDAFFGLQSEVTCRCPCFLLCTQGRVACIYSFSLDRWHIVPLPRLLLPITMPRVSVVSAAGSLILYGNQVSECSVLFVCNPFTRQLRQLPPTSRVRLIHKVSVISDPVDRSYKILVAGEDSVPLTSPHVYKLFTEIFSSVSDSWKMAEDPLPEAKFGSDPGVWCGESFFCITELPYGVVGFDLRSSSWREVKATMPTCLASPSLVECKGKLVMVGRVCSHGLKSETCSKTESIRIWELQNAQTEWAELHRMPTNLCCEFLEMLSPHTPFICVGTENLICLTTHLSPQMLVFSTSTSTWRWLPRDPLSPKYRYFHLLGFSFEPRLDVQP</sequence>